<organism evidence="2 3">
    <name type="scientific">Ureibacillus xyleni</name>
    <dbReference type="NCBI Taxonomy" id="614648"/>
    <lineage>
        <taxon>Bacteria</taxon>
        <taxon>Bacillati</taxon>
        <taxon>Bacillota</taxon>
        <taxon>Bacilli</taxon>
        <taxon>Bacillales</taxon>
        <taxon>Caryophanaceae</taxon>
        <taxon>Ureibacillus</taxon>
    </lineage>
</organism>
<feature type="domain" description="N-acetyltransferase" evidence="1">
    <location>
        <begin position="4"/>
        <end position="169"/>
    </location>
</feature>
<evidence type="ECO:0000259" key="1">
    <source>
        <dbReference type="PROSITE" id="PS51186"/>
    </source>
</evidence>
<dbReference type="PROSITE" id="PS51186">
    <property type="entry name" value="GNAT"/>
    <property type="match status" value="1"/>
</dbReference>
<dbReference type="InterPro" id="IPR016181">
    <property type="entry name" value="Acyl_CoA_acyltransferase"/>
</dbReference>
<dbReference type="SUPFAM" id="SSF55729">
    <property type="entry name" value="Acyl-CoA N-acyltransferases (Nat)"/>
    <property type="match status" value="1"/>
</dbReference>
<evidence type="ECO:0000313" key="2">
    <source>
        <dbReference type="EMBL" id="SOC05513.1"/>
    </source>
</evidence>
<dbReference type="OrthoDB" id="2381102at2"/>
<dbReference type="RefSeq" id="WP_097073038.1">
    <property type="nucleotide sequence ID" value="NZ_OBMQ01000004.1"/>
</dbReference>
<sequence>MDYIRITSIEDPLFASMHQLLGEVFPPEEVLEFELWKEPLEDPAIRVFVAVHEGEVVGSTEYRYYPQWNIAMTDFTIIGRPGLSIGRFLAKNREQDLHQLAKENGKVLFGMFAEIYDPYVREDFDFGGVKPMNPFVRREVLSHLGYQRLDFPYVHPSWKNDGEAVKGLDFCFMPTDDEVKEIPASLVVDFLKDYYAILPNKPQEWLQMIENLEAKDKVKLLPL</sequence>
<dbReference type="EMBL" id="OBMQ01000004">
    <property type="protein sequence ID" value="SOC05513.1"/>
    <property type="molecule type" value="Genomic_DNA"/>
</dbReference>
<dbReference type="AlphaFoldDB" id="A0A285SD37"/>
<dbReference type="Proteomes" id="UP000219636">
    <property type="component" value="Unassembled WGS sequence"/>
</dbReference>
<evidence type="ECO:0000313" key="3">
    <source>
        <dbReference type="Proteomes" id="UP000219636"/>
    </source>
</evidence>
<reference evidence="3" key="1">
    <citation type="submission" date="2017-08" db="EMBL/GenBank/DDBJ databases">
        <authorList>
            <person name="Varghese N."/>
            <person name="Submissions S."/>
        </authorList>
    </citation>
    <scope>NUCLEOTIDE SEQUENCE [LARGE SCALE GENOMIC DNA]</scope>
    <source>
        <strain evidence="3">JC22</strain>
    </source>
</reference>
<gene>
    <name evidence="2" type="ORF">SAMN05880501_10473</name>
</gene>
<name>A0A285SD37_9BACL</name>
<dbReference type="Gene3D" id="3.40.630.30">
    <property type="match status" value="1"/>
</dbReference>
<dbReference type="GO" id="GO:0016747">
    <property type="term" value="F:acyltransferase activity, transferring groups other than amino-acyl groups"/>
    <property type="evidence" value="ECO:0007669"/>
    <property type="project" value="InterPro"/>
</dbReference>
<keyword evidence="3" id="KW-1185">Reference proteome</keyword>
<protein>
    <recommendedName>
        <fullName evidence="1">N-acetyltransferase domain-containing protein</fullName>
    </recommendedName>
</protein>
<proteinExistence type="predicted"/>
<dbReference type="InterPro" id="IPR000182">
    <property type="entry name" value="GNAT_dom"/>
</dbReference>
<accession>A0A285SD37</accession>